<dbReference type="EMBL" id="JBHPKH010000001">
    <property type="protein sequence ID" value="MFC1571960.1"/>
    <property type="molecule type" value="Genomic_DNA"/>
</dbReference>
<evidence type="ECO:0000256" key="9">
    <source>
        <dbReference type="HAMAP-Rule" id="MF_00049"/>
    </source>
</evidence>
<dbReference type="PANTHER" id="PTHR43740">
    <property type="entry name" value="LEUCYL-TRNA SYNTHETASE"/>
    <property type="match status" value="1"/>
</dbReference>
<dbReference type="InterPro" id="IPR014729">
    <property type="entry name" value="Rossmann-like_a/b/a_fold"/>
</dbReference>
<dbReference type="Gene3D" id="1.10.730.10">
    <property type="entry name" value="Isoleucyl-tRNA Synthetase, Domain 1"/>
    <property type="match status" value="1"/>
</dbReference>
<organism evidence="16 17">
    <name type="scientific">Eiseniibacteriota bacterium</name>
    <dbReference type="NCBI Taxonomy" id="2212470"/>
    <lineage>
        <taxon>Bacteria</taxon>
        <taxon>Candidatus Eiseniibacteriota</taxon>
    </lineage>
</organism>
<feature type="domain" description="Aminoacyl-tRNA synthetase class Ia" evidence="12">
    <location>
        <begin position="419"/>
        <end position="615"/>
    </location>
</feature>
<dbReference type="InterPro" id="IPR002302">
    <property type="entry name" value="Leu-tRNA-ligase"/>
</dbReference>
<keyword evidence="6 9" id="KW-0648">Protein biosynthesis</keyword>
<dbReference type="SUPFAM" id="SSF50677">
    <property type="entry name" value="ValRS/IleRS/LeuRS editing domain"/>
    <property type="match status" value="1"/>
</dbReference>
<evidence type="ECO:0000313" key="17">
    <source>
        <dbReference type="Proteomes" id="UP001593833"/>
    </source>
</evidence>
<keyword evidence="17" id="KW-1185">Reference proteome</keyword>
<dbReference type="Proteomes" id="UP001593833">
    <property type="component" value="Unassembled WGS sequence"/>
</dbReference>
<feature type="compositionally biased region" description="Basic and acidic residues" evidence="11">
    <location>
        <begin position="651"/>
        <end position="661"/>
    </location>
</feature>
<feature type="region of interest" description="Disordered" evidence="11">
    <location>
        <begin position="650"/>
        <end position="669"/>
    </location>
</feature>
<dbReference type="EC" id="6.1.1.4" evidence="9"/>
<sequence length="825" mass="93545">MPFEPYDAQRIESKWQMRWAEQKTNEPDLEKAEDPFYTLMMFPYPSAEGLHVGNVYAFTGADIQGRYYRLQGKNVFEPIGFDAFGIHSENFALRVNTHPQKLIPQNVANFRRQLKMMGLMLDWSHEVQTTDPRYYKWCQWIFLQLYKHGLAYQDVAPVNWCPKCHTVIANEQVIDGKCERHPDTEVERKKLKQWFFKTTAYAQQLLDNLEWIDWSEITKTAQRNWIGRSTGADVDFRLEGRDDTLRVYTTRPDTLYGATYMVMAPEHPLVKDLVSAEQAAAVAAYCEAATRMKAVDRADAEREKTGVFLGANAINPVNDQPIPIWVSDYVLIEYGTGAIMAVPAHDQRDYEFATKFELPIIPVISPVEGGLPDGEAYTDEGVMINSGPYDGTPSLECLKKITVDLEARGVAKATVQYRLRDWCISRQRYWGPPIPMIDCEKCGTVPVPEDQLPVLLPEIEDFRPDSPGGKPLERHKPFFETTCPTCSGPAHREADVSDNFLDSAWYFLRYPSADNDNVAWEPEKTRKWLPVDLYVGGNEHAVLHLMYTRFLCMAFKDMGLTEFAEPFKKFRAHGLLIKEGGKMSKTHGNVITPDAYVEQYGADTLRMYLMFLGPYTEGGDFRDSGIVGIPRFLERVHRLYSNILGAADGATETRDSSRDGAETPQRGALEKKTAIKLHQTIKKVGDDIPIFAYNTAIAALMELLTEMRGAPALDDFALEAFPILLAPFAPHEAEELWEMLGHKDSICDARWPEYDPALTLKDEVEIAVQVLGKLRGTVSMPRDASKENIETAVMADERIAKHISGRQVIKVIHVPNRLMNFVVKG</sequence>
<evidence type="ECO:0000256" key="2">
    <source>
        <dbReference type="ARBA" id="ARBA00022490"/>
    </source>
</evidence>
<comment type="caution">
    <text evidence="16">The sequence shown here is derived from an EMBL/GenBank/DDBJ whole genome shotgun (WGS) entry which is preliminary data.</text>
</comment>
<dbReference type="InterPro" id="IPR013155">
    <property type="entry name" value="M/V/L/I-tRNA-synth_anticd-bd"/>
</dbReference>
<feature type="domain" description="Methionyl/Leucyl tRNA synthetase" evidence="14">
    <location>
        <begin position="42"/>
        <end position="179"/>
    </location>
</feature>
<evidence type="ECO:0000256" key="7">
    <source>
        <dbReference type="ARBA" id="ARBA00023146"/>
    </source>
</evidence>
<evidence type="ECO:0000259" key="13">
    <source>
        <dbReference type="Pfam" id="PF08264"/>
    </source>
</evidence>
<dbReference type="CDD" id="cd00812">
    <property type="entry name" value="LeuRS_core"/>
    <property type="match status" value="1"/>
</dbReference>
<dbReference type="SUPFAM" id="SSF52374">
    <property type="entry name" value="Nucleotidylyl transferase"/>
    <property type="match status" value="1"/>
</dbReference>
<evidence type="ECO:0000256" key="8">
    <source>
        <dbReference type="ARBA" id="ARBA00047469"/>
    </source>
</evidence>
<dbReference type="CDD" id="cd07958">
    <property type="entry name" value="Anticodon_Ia_Leu_BEm"/>
    <property type="match status" value="1"/>
</dbReference>
<comment type="similarity">
    <text evidence="1 9 10">Belongs to the class-I aminoacyl-tRNA synthetase family.</text>
</comment>
<dbReference type="HAMAP" id="MF_00049_B">
    <property type="entry name" value="Leu_tRNA_synth_B"/>
    <property type="match status" value="1"/>
</dbReference>
<feature type="domain" description="Methionyl/Valyl/Leucyl/Isoleucyl-tRNA synthetase anticodon-binding" evidence="13">
    <location>
        <begin position="676"/>
        <end position="787"/>
    </location>
</feature>
<evidence type="ECO:0000256" key="5">
    <source>
        <dbReference type="ARBA" id="ARBA00022840"/>
    </source>
</evidence>
<comment type="caution">
    <text evidence="9">Lacks conserved residue(s) required for the propagation of feature annotation.</text>
</comment>
<dbReference type="InterPro" id="IPR015413">
    <property type="entry name" value="Methionyl/Leucyl_tRNA_Synth"/>
</dbReference>
<evidence type="ECO:0000259" key="12">
    <source>
        <dbReference type="Pfam" id="PF00133"/>
    </source>
</evidence>
<dbReference type="InterPro" id="IPR001412">
    <property type="entry name" value="aa-tRNA-synth_I_CS"/>
</dbReference>
<keyword evidence="2 9" id="KW-0963">Cytoplasm</keyword>
<keyword evidence="5 9" id="KW-0067">ATP-binding</keyword>
<keyword evidence="7 9" id="KW-0030">Aminoacyl-tRNA synthetase</keyword>
<evidence type="ECO:0000256" key="6">
    <source>
        <dbReference type="ARBA" id="ARBA00022917"/>
    </source>
</evidence>
<feature type="binding site" evidence="9">
    <location>
        <position position="585"/>
    </location>
    <ligand>
        <name>ATP</name>
        <dbReference type="ChEBI" id="CHEBI:30616"/>
    </ligand>
</feature>
<evidence type="ECO:0000259" key="15">
    <source>
        <dbReference type="Pfam" id="PF13603"/>
    </source>
</evidence>
<accession>A0ABV6YI00</accession>
<proteinExistence type="inferred from homology"/>
<dbReference type="Pfam" id="PF13603">
    <property type="entry name" value="tRNA-synt_1_2"/>
    <property type="match status" value="1"/>
</dbReference>
<dbReference type="Pfam" id="PF09334">
    <property type="entry name" value="tRNA-synt_1g"/>
    <property type="match status" value="1"/>
</dbReference>
<dbReference type="InterPro" id="IPR002300">
    <property type="entry name" value="aa-tRNA-synth_Ia"/>
</dbReference>
<dbReference type="PANTHER" id="PTHR43740:SF2">
    <property type="entry name" value="LEUCINE--TRNA LIGASE, MITOCHONDRIAL"/>
    <property type="match status" value="1"/>
</dbReference>
<evidence type="ECO:0000256" key="10">
    <source>
        <dbReference type="RuleBase" id="RU363035"/>
    </source>
</evidence>
<dbReference type="Gene3D" id="3.10.20.590">
    <property type="match status" value="1"/>
</dbReference>
<gene>
    <name evidence="9 16" type="primary">leuS</name>
    <name evidence="16" type="ORF">ACFL6M_00015</name>
</gene>
<keyword evidence="3 9" id="KW-0436">Ligase</keyword>
<dbReference type="GO" id="GO:0004823">
    <property type="term" value="F:leucine-tRNA ligase activity"/>
    <property type="evidence" value="ECO:0007669"/>
    <property type="project" value="UniProtKB-EC"/>
</dbReference>
<dbReference type="Pfam" id="PF00133">
    <property type="entry name" value="tRNA-synt_1"/>
    <property type="match status" value="1"/>
</dbReference>
<protein>
    <recommendedName>
        <fullName evidence="9">Leucine--tRNA ligase</fullName>
        <ecNumber evidence="9">6.1.1.4</ecNumber>
    </recommendedName>
    <alternativeName>
        <fullName evidence="9">Leucyl-tRNA synthetase</fullName>
        <shortName evidence="9">LeuRS</shortName>
    </alternativeName>
</protein>
<evidence type="ECO:0000313" key="16">
    <source>
        <dbReference type="EMBL" id="MFC1571960.1"/>
    </source>
</evidence>
<dbReference type="InterPro" id="IPR009080">
    <property type="entry name" value="tRNAsynth_Ia_anticodon-bd"/>
</dbReference>
<dbReference type="Gene3D" id="3.40.50.620">
    <property type="entry name" value="HUPs"/>
    <property type="match status" value="2"/>
</dbReference>
<dbReference type="PRINTS" id="PR00985">
    <property type="entry name" value="TRNASYNTHLEU"/>
</dbReference>
<comment type="subcellular location">
    <subcellularLocation>
        <location evidence="9">Cytoplasm</location>
    </subcellularLocation>
</comment>
<evidence type="ECO:0000259" key="14">
    <source>
        <dbReference type="Pfam" id="PF09334"/>
    </source>
</evidence>
<keyword evidence="4 9" id="KW-0547">Nucleotide-binding</keyword>
<comment type="catalytic activity">
    <reaction evidence="8 9">
        <text>tRNA(Leu) + L-leucine + ATP = L-leucyl-tRNA(Leu) + AMP + diphosphate</text>
        <dbReference type="Rhea" id="RHEA:11688"/>
        <dbReference type="Rhea" id="RHEA-COMP:9613"/>
        <dbReference type="Rhea" id="RHEA-COMP:9622"/>
        <dbReference type="ChEBI" id="CHEBI:30616"/>
        <dbReference type="ChEBI" id="CHEBI:33019"/>
        <dbReference type="ChEBI" id="CHEBI:57427"/>
        <dbReference type="ChEBI" id="CHEBI:78442"/>
        <dbReference type="ChEBI" id="CHEBI:78494"/>
        <dbReference type="ChEBI" id="CHEBI:456215"/>
        <dbReference type="EC" id="6.1.1.4"/>
    </reaction>
</comment>
<evidence type="ECO:0000256" key="4">
    <source>
        <dbReference type="ARBA" id="ARBA00022741"/>
    </source>
</evidence>
<evidence type="ECO:0000256" key="11">
    <source>
        <dbReference type="SAM" id="MobiDB-lite"/>
    </source>
</evidence>
<dbReference type="SUPFAM" id="SSF47323">
    <property type="entry name" value="Anticodon-binding domain of a subclass of class I aminoacyl-tRNA synthetases"/>
    <property type="match status" value="1"/>
</dbReference>
<dbReference type="InterPro" id="IPR009008">
    <property type="entry name" value="Val/Leu/Ile-tRNA-synth_edit"/>
</dbReference>
<name>A0ABV6YI00_UNCEI</name>
<dbReference type="PROSITE" id="PS00178">
    <property type="entry name" value="AA_TRNA_LIGASE_I"/>
    <property type="match status" value="1"/>
</dbReference>
<feature type="domain" description="Leucyl-tRNA synthetase editing" evidence="15">
    <location>
        <begin position="223"/>
        <end position="404"/>
    </location>
</feature>
<dbReference type="Pfam" id="PF08264">
    <property type="entry name" value="Anticodon_1"/>
    <property type="match status" value="1"/>
</dbReference>
<dbReference type="InterPro" id="IPR025709">
    <property type="entry name" value="Leu_tRNA-synth_edit"/>
</dbReference>
<dbReference type="NCBIfam" id="TIGR00396">
    <property type="entry name" value="leuS_bact"/>
    <property type="match status" value="1"/>
</dbReference>
<evidence type="ECO:0000256" key="1">
    <source>
        <dbReference type="ARBA" id="ARBA00005594"/>
    </source>
</evidence>
<evidence type="ECO:0000256" key="3">
    <source>
        <dbReference type="ARBA" id="ARBA00022598"/>
    </source>
</evidence>
<reference evidence="16 17" key="1">
    <citation type="submission" date="2024-09" db="EMBL/GenBank/DDBJ databases">
        <authorList>
            <person name="D'Angelo T."/>
        </authorList>
    </citation>
    <scope>NUCLEOTIDE SEQUENCE [LARGE SCALE GENOMIC DNA]</scope>
    <source>
        <strain evidence="16">SAG AM-320-E07</strain>
    </source>
</reference>